<dbReference type="EMBL" id="MPOG01000019">
    <property type="protein sequence ID" value="OOH93116.1"/>
    <property type="molecule type" value="Genomic_DNA"/>
</dbReference>
<keyword evidence="1" id="KW-0812">Transmembrane</keyword>
<keyword evidence="1" id="KW-1133">Transmembrane helix</keyword>
<evidence type="ECO:0000313" key="3">
    <source>
        <dbReference type="Proteomes" id="UP000188947"/>
    </source>
</evidence>
<accession>A0A1T3HVL3</accession>
<comment type="caution">
    <text evidence="2">The sequence shown here is derived from an EMBL/GenBank/DDBJ whole genome shotgun (WGS) entry which is preliminary data.</text>
</comment>
<feature type="transmembrane region" description="Helical" evidence="1">
    <location>
        <begin position="38"/>
        <end position="58"/>
    </location>
</feature>
<proteinExistence type="predicted"/>
<feature type="transmembrane region" description="Helical" evidence="1">
    <location>
        <begin position="126"/>
        <end position="159"/>
    </location>
</feature>
<dbReference type="RefSeq" id="WP_077564807.1">
    <property type="nucleotide sequence ID" value="NZ_CP016378.1"/>
</dbReference>
<dbReference type="Proteomes" id="UP000188947">
    <property type="component" value="Unassembled WGS sequence"/>
</dbReference>
<gene>
    <name evidence="2" type="ORF">BMF97_16705</name>
</gene>
<reference evidence="2 3" key="1">
    <citation type="submission" date="2016-11" db="EMBL/GenBank/DDBJ databases">
        <title>Genome sequence and comparative genomic analysis of clinical strain Elizabethkingia meningoseptica 61421 PRCM.</title>
        <authorList>
            <person name="Wang M."/>
            <person name="Hu S."/>
            <person name="Cao L."/>
            <person name="Jiang T."/>
            <person name="Zhou Y."/>
            <person name="Ming D."/>
        </authorList>
    </citation>
    <scope>NUCLEOTIDE SEQUENCE [LARGE SCALE GENOMIC DNA]</scope>
    <source>
        <strain evidence="2 3">61421 PRCM</strain>
    </source>
</reference>
<organism evidence="2 3">
    <name type="scientific">Elizabethkingia meningoseptica</name>
    <name type="common">Chryseobacterium meningosepticum</name>
    <dbReference type="NCBI Taxonomy" id="238"/>
    <lineage>
        <taxon>Bacteria</taxon>
        <taxon>Pseudomonadati</taxon>
        <taxon>Bacteroidota</taxon>
        <taxon>Flavobacteriia</taxon>
        <taxon>Flavobacteriales</taxon>
        <taxon>Weeksellaceae</taxon>
        <taxon>Elizabethkingia</taxon>
    </lineage>
</organism>
<dbReference type="AlphaFoldDB" id="A0A1T3HVL3"/>
<name>A0A1T3HVL3_ELIME</name>
<dbReference type="OrthoDB" id="1274380at2"/>
<dbReference type="STRING" id="238.BBD35_05930"/>
<keyword evidence="3" id="KW-1185">Reference proteome</keyword>
<sequence length="237" mass="26283">MENLSQPTYVINPNYQLNIGNAFSGGLDLFKKDVGSMLINYLMTLVMGMIPFCSLLGVGNFYKSCRKIEQGEKTEAGDIFNFDDIVPYLIFAFVMVFAVIAMVVPVEIMVLFSAVLAERNNGVEPVFVVVIIIAVLLLMAMLTVVSSVMYYYVAVVALFGVKEFSQALKISWTLFKKNALSSIMLAIVVSLVASLGVLLCGVGMFLSMPLAFCIRYVATKNIMIRFEEQKIDYEGNF</sequence>
<keyword evidence="1" id="KW-0472">Membrane</keyword>
<evidence type="ECO:0000313" key="2">
    <source>
        <dbReference type="EMBL" id="OOH93116.1"/>
    </source>
</evidence>
<evidence type="ECO:0000256" key="1">
    <source>
        <dbReference type="SAM" id="Phobius"/>
    </source>
</evidence>
<protein>
    <recommendedName>
        <fullName evidence="4">Beta-carotene 15,15'-monooxygenase</fullName>
    </recommendedName>
</protein>
<dbReference type="eggNOG" id="ENOG5033YTU">
    <property type="taxonomic scope" value="Bacteria"/>
</dbReference>
<feature type="transmembrane region" description="Helical" evidence="1">
    <location>
        <begin position="88"/>
        <end position="114"/>
    </location>
</feature>
<feature type="transmembrane region" description="Helical" evidence="1">
    <location>
        <begin position="180"/>
        <end position="206"/>
    </location>
</feature>
<evidence type="ECO:0008006" key="4">
    <source>
        <dbReference type="Google" id="ProtNLM"/>
    </source>
</evidence>